<keyword evidence="1" id="KW-0812">Transmembrane</keyword>
<reference evidence="2 3" key="1">
    <citation type="submission" date="2018-09" db="EMBL/GenBank/DDBJ databases">
        <title>Insights into the microbiota of Asian seabass (Lates calcarifer) with tenacibaculosis symptoms and description of sp. nov. Tenacibaculum singaporense.</title>
        <authorList>
            <person name="Miyake S."/>
            <person name="Soh M."/>
            <person name="Azman M.N."/>
            <person name="Ngoh S.Y."/>
            <person name="Orban L."/>
            <person name="Seedorf H."/>
        </authorList>
    </citation>
    <scope>NUCLEOTIDE SEQUENCE [LARGE SCALE GENOMIC DNA]</scope>
    <source>
        <strain evidence="2 3">DSM 13764</strain>
    </source>
</reference>
<evidence type="ECO:0000313" key="2">
    <source>
        <dbReference type="EMBL" id="AZJ31605.1"/>
    </source>
</evidence>
<accession>A0ABM7CD04</accession>
<keyword evidence="1" id="KW-0472">Membrane</keyword>
<protein>
    <submittedName>
        <fullName evidence="2">Uncharacterized protein</fullName>
    </submittedName>
</protein>
<dbReference type="EMBL" id="CP032544">
    <property type="protein sequence ID" value="AZJ31605.1"/>
    <property type="molecule type" value="Genomic_DNA"/>
</dbReference>
<gene>
    <name evidence="2" type="ORF">D6200_03070</name>
</gene>
<keyword evidence="3" id="KW-1185">Reference proteome</keyword>
<proteinExistence type="predicted"/>
<evidence type="ECO:0000256" key="1">
    <source>
        <dbReference type="SAM" id="Phobius"/>
    </source>
</evidence>
<evidence type="ECO:0000313" key="3">
    <source>
        <dbReference type="Proteomes" id="UP000269693"/>
    </source>
</evidence>
<dbReference type="Proteomes" id="UP000269693">
    <property type="component" value="Chromosome"/>
</dbReference>
<dbReference type="RefSeq" id="WP_073183928.1">
    <property type="nucleotide sequence ID" value="NZ_CP032544.1"/>
</dbReference>
<feature type="transmembrane region" description="Helical" evidence="1">
    <location>
        <begin position="6"/>
        <end position="26"/>
    </location>
</feature>
<name>A0ABM7CD04_9FLAO</name>
<keyword evidence="1" id="KW-1133">Transmembrane helix</keyword>
<sequence length="141" mass="16757">MKKEIKLTPILTLIILAILFSFIYGLRAYQKNKLNKGAFITYATIEKLKENTRKGKSGRTDIVYFYFIKNDSAFHKLKQIPPKSIKKKKLKLNETFKIRVAKSDYNVFEIDFDERIDTVIRKQDYKTQVYNTFTHHNIIEQ</sequence>
<organism evidence="2 3">
    <name type="scientific">Tenacibaculum mesophilum</name>
    <dbReference type="NCBI Taxonomy" id="104268"/>
    <lineage>
        <taxon>Bacteria</taxon>
        <taxon>Pseudomonadati</taxon>
        <taxon>Bacteroidota</taxon>
        <taxon>Flavobacteriia</taxon>
        <taxon>Flavobacteriales</taxon>
        <taxon>Flavobacteriaceae</taxon>
        <taxon>Tenacibaculum</taxon>
    </lineage>
</organism>